<dbReference type="InterPro" id="IPR042111">
    <property type="entry name" value="Adenylosuccinate_synth_dom3"/>
</dbReference>
<feature type="binding site" evidence="7">
    <location>
        <position position="290"/>
    </location>
    <ligand>
        <name>GTP</name>
        <dbReference type="ChEBI" id="CHEBI:37565"/>
    </ligand>
</feature>
<feature type="active site" description="Proton acceptor" evidence="7">
    <location>
        <position position="48"/>
    </location>
</feature>
<dbReference type="EC" id="6.3.4.4" evidence="7 8"/>
<feature type="binding site" evidence="7">
    <location>
        <position position="173"/>
    </location>
    <ligand>
        <name>IMP</name>
        <dbReference type="ChEBI" id="CHEBI:58053"/>
        <note>ligand shared between dimeric partners</note>
    </ligand>
</feature>
<dbReference type="SMART" id="SM00788">
    <property type="entry name" value="Adenylsucc_synt"/>
    <property type="match status" value="1"/>
</dbReference>
<proteinExistence type="inferred from homology"/>
<comment type="subcellular location">
    <subcellularLocation>
        <location evidence="7">Cytoplasm</location>
    </subcellularLocation>
</comment>
<dbReference type="GO" id="GO:0046040">
    <property type="term" value="P:IMP metabolic process"/>
    <property type="evidence" value="ECO:0007669"/>
    <property type="project" value="TreeGrafter"/>
</dbReference>
<accession>A0A2R6AX98</accession>
<feature type="region of interest" description="Disordered" evidence="9">
    <location>
        <begin position="148"/>
        <end position="170"/>
    </location>
</feature>
<feature type="binding site" evidence="7">
    <location>
        <position position="48"/>
    </location>
    <ligand>
        <name>Mg(2+)</name>
        <dbReference type="ChEBI" id="CHEBI:18420"/>
    </ligand>
</feature>
<dbReference type="GO" id="GO:0005737">
    <property type="term" value="C:cytoplasm"/>
    <property type="evidence" value="ECO:0007669"/>
    <property type="project" value="UniProtKB-SubCell"/>
</dbReference>
<evidence type="ECO:0000256" key="8">
    <source>
        <dbReference type="RuleBase" id="RU000520"/>
    </source>
</evidence>
<evidence type="ECO:0000256" key="1">
    <source>
        <dbReference type="ARBA" id="ARBA00022598"/>
    </source>
</evidence>
<comment type="catalytic activity">
    <reaction evidence="7 8">
        <text>IMP + L-aspartate + GTP = N(6)-(1,2-dicarboxyethyl)-AMP + GDP + phosphate + 2 H(+)</text>
        <dbReference type="Rhea" id="RHEA:15753"/>
        <dbReference type="ChEBI" id="CHEBI:15378"/>
        <dbReference type="ChEBI" id="CHEBI:29991"/>
        <dbReference type="ChEBI" id="CHEBI:37565"/>
        <dbReference type="ChEBI" id="CHEBI:43474"/>
        <dbReference type="ChEBI" id="CHEBI:57567"/>
        <dbReference type="ChEBI" id="CHEBI:58053"/>
        <dbReference type="ChEBI" id="CHEBI:58189"/>
        <dbReference type="EC" id="6.3.4.4"/>
    </reaction>
</comment>
<evidence type="ECO:0000313" key="11">
    <source>
        <dbReference type="Proteomes" id="UP000240490"/>
    </source>
</evidence>
<protein>
    <recommendedName>
        <fullName evidence="7 8">Adenylosuccinate synthetase</fullName>
        <shortName evidence="7">AMPSase</shortName>
        <shortName evidence="7">AdSS</shortName>
        <ecNumber evidence="7 8">6.3.4.4</ecNumber>
    </recommendedName>
    <alternativeName>
        <fullName evidence="7">IMP--aspartate ligase</fullName>
    </alternativeName>
</protein>
<keyword evidence="2 7" id="KW-0479">Metal-binding</keyword>
<evidence type="ECO:0000313" key="10">
    <source>
        <dbReference type="EMBL" id="PSN91015.1"/>
    </source>
</evidence>
<keyword evidence="3 7" id="KW-0547">Nucleotide-binding</keyword>
<evidence type="ECO:0000256" key="6">
    <source>
        <dbReference type="ARBA" id="ARBA00023134"/>
    </source>
</evidence>
<dbReference type="GO" id="GO:0044208">
    <property type="term" value="P:'de novo' AMP biosynthetic process"/>
    <property type="evidence" value="ECO:0007669"/>
    <property type="project" value="UniProtKB-UniRule"/>
</dbReference>
<evidence type="ECO:0000256" key="5">
    <source>
        <dbReference type="ARBA" id="ARBA00022842"/>
    </source>
</evidence>
<dbReference type="InterPro" id="IPR027417">
    <property type="entry name" value="P-loop_NTPase"/>
</dbReference>
<organism evidence="10 11">
    <name type="scientific">Candidatus Marsarchaeota G2 archaeon ECH_B_SAG-M15</name>
    <dbReference type="NCBI Taxonomy" id="1978162"/>
    <lineage>
        <taxon>Archaea</taxon>
        <taxon>Candidatus Marsarchaeota</taxon>
        <taxon>Candidatus Marsarchaeota group 2</taxon>
    </lineage>
</organism>
<comment type="similarity">
    <text evidence="7 8">Belongs to the adenylosuccinate synthetase family.</text>
</comment>
<comment type="subunit">
    <text evidence="7">Homodimer.</text>
</comment>
<feature type="active site" description="Proton donor" evidence="7">
    <location>
        <position position="78"/>
    </location>
</feature>
<comment type="function">
    <text evidence="7">Plays an important role in the de novo pathway of purine nucleotide biosynthesis. Catalyzes the first committed step in the biosynthesis of AMP from IMP.</text>
</comment>
<dbReference type="GO" id="GO:0000287">
    <property type="term" value="F:magnesium ion binding"/>
    <property type="evidence" value="ECO:0007669"/>
    <property type="project" value="UniProtKB-UniRule"/>
</dbReference>
<name>A0A2R6AX98_9ARCH</name>
<feature type="binding site" evidence="7">
    <location>
        <begin position="47"/>
        <end position="53"/>
    </location>
    <ligand>
        <name>GTP</name>
        <dbReference type="ChEBI" id="CHEBI:37565"/>
    </ligand>
</feature>
<keyword evidence="4 7" id="KW-0658">Purine biosynthesis</keyword>
<feature type="binding site" evidence="7">
    <location>
        <position position="77"/>
    </location>
    <ligand>
        <name>Mg(2+)</name>
        <dbReference type="ChEBI" id="CHEBI:18420"/>
    </ligand>
</feature>
<keyword evidence="1 7" id="KW-0436">Ligase</keyword>
<feature type="binding site" description="in other chain" evidence="7">
    <location>
        <position position="288"/>
    </location>
    <ligand>
        <name>IMP</name>
        <dbReference type="ChEBI" id="CHEBI:58053"/>
        <note>ligand shared between dimeric partners</note>
    </ligand>
</feature>
<dbReference type="AlphaFoldDB" id="A0A2R6AX98"/>
<evidence type="ECO:0000256" key="9">
    <source>
        <dbReference type="SAM" id="MobiDB-lite"/>
    </source>
</evidence>
<evidence type="ECO:0000256" key="3">
    <source>
        <dbReference type="ARBA" id="ARBA00022741"/>
    </source>
</evidence>
<evidence type="ECO:0000256" key="2">
    <source>
        <dbReference type="ARBA" id="ARBA00022723"/>
    </source>
</evidence>
<reference evidence="10 11" key="1">
    <citation type="submission" date="2017-04" db="EMBL/GenBank/DDBJ databases">
        <title>Novel microbial lineages endemic to geothermal iron-oxide mats fill important gaps in the evolutionary history of Archaea.</title>
        <authorList>
            <person name="Jay Z.J."/>
            <person name="Beam J.P."/>
            <person name="Dlakic M."/>
            <person name="Rusch D.B."/>
            <person name="Kozubal M.A."/>
            <person name="Inskeep W.P."/>
        </authorList>
    </citation>
    <scope>NUCLEOTIDE SEQUENCE [LARGE SCALE GENOMIC DNA]</scope>
    <source>
        <strain evidence="10">ECH_B_SAG-M15</strain>
    </source>
</reference>
<feature type="binding site" description="in other chain" evidence="7">
    <location>
        <begin position="48"/>
        <end position="51"/>
    </location>
    <ligand>
        <name>IMP</name>
        <dbReference type="ChEBI" id="CHEBI:58053"/>
        <note>ligand shared between dimeric partners</note>
    </ligand>
</feature>
<dbReference type="InterPro" id="IPR042109">
    <property type="entry name" value="Adenylosuccinate_synth_dom1"/>
</dbReference>
<dbReference type="PANTHER" id="PTHR11846">
    <property type="entry name" value="ADENYLOSUCCINATE SYNTHETASE"/>
    <property type="match status" value="1"/>
</dbReference>
<dbReference type="GO" id="GO:0004019">
    <property type="term" value="F:adenylosuccinate synthase activity"/>
    <property type="evidence" value="ECO:0007669"/>
    <property type="project" value="UniProtKB-UniRule"/>
</dbReference>
<evidence type="ECO:0000256" key="7">
    <source>
        <dbReference type="HAMAP-Rule" id="MF_00011"/>
    </source>
</evidence>
<dbReference type="Proteomes" id="UP000240490">
    <property type="component" value="Unassembled WGS sequence"/>
</dbReference>
<dbReference type="Gene3D" id="3.40.440.10">
    <property type="entry name" value="Adenylosuccinate Synthetase, subunit A, domain 1"/>
    <property type="match status" value="2"/>
</dbReference>
<comment type="cofactor">
    <cofactor evidence="7">
        <name>Mg(2+)</name>
        <dbReference type="ChEBI" id="CHEBI:18420"/>
    </cofactor>
    <text evidence="7">Binds 1 Mg(2+) ion per subunit.</text>
</comment>
<dbReference type="InterPro" id="IPR018220">
    <property type="entry name" value="Adenylosuccin_syn_GTP-bd"/>
</dbReference>
<comment type="pathway">
    <text evidence="7 8">Purine metabolism; AMP biosynthesis via de novo pathway; AMP from IMP: step 1/2.</text>
</comment>
<feature type="binding site" description="in other chain" evidence="7">
    <location>
        <position position="226"/>
    </location>
    <ligand>
        <name>IMP</name>
        <dbReference type="ChEBI" id="CHEBI:58053"/>
        <note>ligand shared between dimeric partners</note>
    </ligand>
</feature>
<gene>
    <name evidence="7" type="primary">purA</name>
    <name evidence="10" type="ORF">B9Q08_03645</name>
</gene>
<dbReference type="GO" id="GO:0005525">
    <property type="term" value="F:GTP binding"/>
    <property type="evidence" value="ECO:0007669"/>
    <property type="project" value="UniProtKB-UniRule"/>
</dbReference>
<dbReference type="NCBIfam" id="NF003295">
    <property type="entry name" value="PRK04293.1"/>
    <property type="match status" value="1"/>
</dbReference>
<dbReference type="Gene3D" id="1.10.300.10">
    <property type="entry name" value="Adenylosuccinate Synthetase, subunit A, domain 2"/>
    <property type="match status" value="2"/>
</dbReference>
<dbReference type="Gene3D" id="3.90.170.10">
    <property type="entry name" value="Adenylosuccinate Synthetase, subunit A, domain 3"/>
    <property type="match status" value="2"/>
</dbReference>
<dbReference type="Pfam" id="PF00709">
    <property type="entry name" value="Adenylsucc_synt"/>
    <property type="match status" value="2"/>
</dbReference>
<feature type="binding site" evidence="7">
    <location>
        <begin position="316"/>
        <end position="318"/>
    </location>
    <ligand>
        <name>GTP</name>
        <dbReference type="ChEBI" id="CHEBI:37565"/>
    </ligand>
</feature>
<evidence type="ECO:0000256" key="4">
    <source>
        <dbReference type="ARBA" id="ARBA00022755"/>
    </source>
</evidence>
<dbReference type="InterPro" id="IPR042110">
    <property type="entry name" value="Adenylosuccinate_synth_dom2"/>
</dbReference>
<keyword evidence="7" id="KW-0963">Cytoplasm</keyword>
<dbReference type="UniPathway" id="UPA00075">
    <property type="reaction ID" value="UER00335"/>
</dbReference>
<dbReference type="PROSITE" id="PS01266">
    <property type="entry name" value="ADENYLOSUCCIN_SYN_1"/>
    <property type="match status" value="1"/>
</dbReference>
<dbReference type="HAMAP" id="MF_00011">
    <property type="entry name" value="Adenylosucc_synth"/>
    <property type="match status" value="1"/>
</dbReference>
<feature type="binding site" description="in other chain" evidence="7">
    <location>
        <position position="211"/>
    </location>
    <ligand>
        <name>IMP</name>
        <dbReference type="ChEBI" id="CHEBI:58053"/>
        <note>ligand shared between dimeric partners</note>
    </ligand>
</feature>
<feature type="binding site" evidence="7">
    <location>
        <begin position="356"/>
        <end position="358"/>
    </location>
    <ligand>
        <name>GTP</name>
        <dbReference type="ChEBI" id="CHEBI:37565"/>
    </ligand>
</feature>
<keyword evidence="5 7" id="KW-0460">Magnesium</keyword>
<dbReference type="SUPFAM" id="SSF52540">
    <property type="entry name" value="P-loop containing nucleoside triphosphate hydrolases"/>
    <property type="match status" value="1"/>
</dbReference>
<keyword evidence="6 7" id="KW-0342">GTP-binding</keyword>
<dbReference type="PANTHER" id="PTHR11846:SF0">
    <property type="entry name" value="ADENYLOSUCCINATE SYNTHETASE"/>
    <property type="match status" value="1"/>
</dbReference>
<dbReference type="InterPro" id="IPR001114">
    <property type="entry name" value="Adenylosuccinate_synthetase"/>
</dbReference>
<feature type="binding site" description="in other chain" evidence="7">
    <location>
        <position position="159"/>
    </location>
    <ligand>
        <name>IMP</name>
        <dbReference type="ChEBI" id="CHEBI:58053"/>
        <note>ligand shared between dimeric partners</note>
    </ligand>
</feature>
<feature type="binding site" evidence="7">
    <location>
        <begin position="284"/>
        <end position="290"/>
    </location>
    <ligand>
        <name>substrate</name>
    </ligand>
</feature>
<dbReference type="EMBL" id="NEXJ01000060">
    <property type="protein sequence ID" value="PSN91015.1"/>
    <property type="molecule type" value="Genomic_DNA"/>
</dbReference>
<feature type="binding site" description="in other chain" evidence="7">
    <location>
        <begin position="75"/>
        <end position="78"/>
    </location>
    <ligand>
        <name>IMP</name>
        <dbReference type="ChEBI" id="CHEBI:58053"/>
        <note>ligand shared between dimeric partners</note>
    </ligand>
</feature>
<sequence length="369" mass="39953">MRGLHEHDEPTLNLSVRSDVTPRNVLNISIRRVVGLTVTVFVGGFFGDEGKGKIIAYYSLVEKPRIAARGGVGPNAGHTVVFNGQAHRLRLVPSAFVNKDTRLVIGPGVLVDEAVLTKEVGELGVDGRIHVDNNCGLIEQRHIEKDRGSSHLKQEIGTTGSGSGPAMEERVSRTLRLCSSSENLKPYLADTVAMIHEELQRGGLVVAEGTQGTFLSLYHGTYPYVTSKDVTASSICADIGVGPKHVGEVIVVFKSYVTRVGNGPLRGELDPAELERRGWVERGTVTGRLRRAAPFDFELAKRAVKLNGATACAITKIDAVYPDAKGVREYSKLPADAKKFIEEVEVEVGVPVKYVGTGEEVFDTVTLER</sequence>
<comment type="caution">
    <text evidence="10">The sequence shown here is derived from an EMBL/GenBank/DDBJ whole genome shotgun (WGS) entry which is preliminary data.</text>
</comment>
<feature type="binding site" evidence="7">
    <location>
        <begin position="77"/>
        <end position="79"/>
    </location>
    <ligand>
        <name>GTP</name>
        <dbReference type="ChEBI" id="CHEBI:37565"/>
    </ligand>
</feature>